<dbReference type="Proteomes" id="UP000325797">
    <property type="component" value="Chromosome"/>
</dbReference>
<evidence type="ECO:0000256" key="1">
    <source>
        <dbReference type="ARBA" id="ARBA00004141"/>
    </source>
</evidence>
<evidence type="ECO:0008006" key="14">
    <source>
        <dbReference type="Google" id="ProtNLM"/>
    </source>
</evidence>
<keyword evidence="7 8" id="KW-0472">Membrane</keyword>
<feature type="transmembrane region" description="Helical" evidence="8">
    <location>
        <begin position="308"/>
        <end position="332"/>
    </location>
</feature>
<comment type="subcellular location">
    <subcellularLocation>
        <location evidence="1">Membrane</location>
        <topology evidence="1">Multi-pass membrane protein</topology>
    </subcellularLocation>
</comment>
<feature type="transmembrane region" description="Helical" evidence="8">
    <location>
        <begin position="466"/>
        <end position="488"/>
    </location>
</feature>
<feature type="transmembrane region" description="Helical" evidence="8">
    <location>
        <begin position="227"/>
        <end position="252"/>
    </location>
</feature>
<feature type="transmembrane region" description="Helical" evidence="8">
    <location>
        <begin position="375"/>
        <end position="395"/>
    </location>
</feature>
<feature type="transmembrane region" description="Helical" evidence="8">
    <location>
        <begin position="338"/>
        <end position="363"/>
    </location>
</feature>
<dbReference type="KEGG" id="hadh:FRZ61_20810"/>
<organism evidence="12 13">
    <name type="scientific">Hypericibacter adhaerens</name>
    <dbReference type="NCBI Taxonomy" id="2602016"/>
    <lineage>
        <taxon>Bacteria</taxon>
        <taxon>Pseudomonadati</taxon>
        <taxon>Pseudomonadota</taxon>
        <taxon>Alphaproteobacteria</taxon>
        <taxon>Rhodospirillales</taxon>
        <taxon>Dongiaceae</taxon>
        <taxon>Hypericibacter</taxon>
    </lineage>
</organism>
<dbReference type="GO" id="GO:0016020">
    <property type="term" value="C:membrane"/>
    <property type="evidence" value="ECO:0007669"/>
    <property type="project" value="UniProtKB-SubCell"/>
</dbReference>
<dbReference type="Gene3D" id="3.90.550.10">
    <property type="entry name" value="Spore Coat Polysaccharide Biosynthesis Protein SpsA, Chain A"/>
    <property type="match status" value="1"/>
</dbReference>
<sequence>MEEPETGAKIAVIIPTLNEFENIDALLAAVLAQGSAERPLEVLVADGGSTDGTVECVRRWEERAPVRLVASKGRRGLAGDVLAAAERTQAPVIVVMDADFSHPPASLSRLVAPIIAGESDMVVGSRYVPGGLIAGWPWRRRILSRLGGALAWPLADLRDPMSGFFAVRRDRLLAVDPAASGFKIGLEVMAVGGDALGVGEVPIAFADRVRGTSKIGLRELAAYARRLMVLAGGSVSTGNAARFAGVAAFGFIVDLLSFHALFAAGLGLAAAHMASFGIAAISSYALYGRWAFAKPAGIRSASGWPRSVRFLVICALALFLRGGVLAVAVDVWGWPPALAMALAAATAAAVSGVATAFFVFPPLHPYVSRSVRWRMVAVAVLAYVVALRVVFMGVVDLLPEEAYYWNYAQHLDIGYLDHPPMVAWLIWLGTGLFGQTEFAVRLAAPLCWLAAALFSFGLARDLYGKTAAFIAVSLLAVLPFFFAMGLLMTPDAPLIAAWAGTLYFLERALLAERRKAWLGVGLCLGLGLLSKYTIALLAPAALVFLLLDARSRRWLRSPWPYLGAAIATLLFSPVVAWNAAHDWASFAFQGTRRLGAAPEFSLHLLAGSILLLITPVGVAAAFSILTPTAGLRQAFRRPFDRAGLFTAAFTLTPLSVFVAFSLFHPIKLNWTGPLWLALLPALAQMIAAGRHLVLFRRAPAWGATVAILLPLYGAGFHYLTLGLPGVPFPRNLQGLPVAWREFGDAAGGIERQVEHAVGQEPLLVGMDRYFLSSQLAFYGPDDDSFQNTAGRGLFGSSGLMYDYWFSDARQAGRTVIIFGFEPAPLSDDRLAKWFRELGPVGERALYKAGAPAGRFFYRVGYGYRLEGPSLISLRELPLWSGASEPNSQPGL</sequence>
<dbReference type="Pfam" id="PF04138">
    <property type="entry name" value="GtrA_DPMS_TM"/>
    <property type="match status" value="1"/>
</dbReference>
<dbReference type="AlphaFoldDB" id="A0A5J6MXU9"/>
<dbReference type="CDD" id="cd06442">
    <property type="entry name" value="DPM1_like"/>
    <property type="match status" value="1"/>
</dbReference>
<feature type="domain" description="Glycosyltransferase 2-like" evidence="9">
    <location>
        <begin position="12"/>
        <end position="146"/>
    </location>
</feature>
<feature type="transmembrane region" description="Helical" evidence="8">
    <location>
        <begin position="600"/>
        <end position="622"/>
    </location>
</feature>
<dbReference type="GO" id="GO:0004582">
    <property type="term" value="F:dolichyl-phosphate beta-D-mannosyltransferase activity"/>
    <property type="evidence" value="ECO:0007669"/>
    <property type="project" value="InterPro"/>
</dbReference>
<evidence type="ECO:0000256" key="2">
    <source>
        <dbReference type="ARBA" id="ARBA00006739"/>
    </source>
</evidence>
<dbReference type="RefSeq" id="WP_191909385.1">
    <property type="nucleotide sequence ID" value="NZ_CP042582.1"/>
</dbReference>
<dbReference type="InterPro" id="IPR038731">
    <property type="entry name" value="RgtA/B/C-like"/>
</dbReference>
<dbReference type="PANTHER" id="PTHR43398:SF1">
    <property type="entry name" value="DOLICHOL-PHOSPHATE MANNOSYLTRANSFERASE SUBUNIT 1"/>
    <property type="match status" value="1"/>
</dbReference>
<keyword evidence="5 8" id="KW-0812">Transmembrane</keyword>
<evidence type="ECO:0000256" key="4">
    <source>
        <dbReference type="ARBA" id="ARBA00022679"/>
    </source>
</evidence>
<keyword evidence="13" id="KW-1185">Reference proteome</keyword>
<keyword evidence="3" id="KW-0328">Glycosyltransferase</keyword>
<reference evidence="12 13" key="1">
    <citation type="submission" date="2019-08" db="EMBL/GenBank/DDBJ databases">
        <title>Hyperibacter terrae gen. nov., sp. nov. and Hyperibacter viscosus sp. nov., two new members in the family Rhodospirillaceae isolated from the rhizosphere of Hypericum perforatum.</title>
        <authorList>
            <person name="Noviana Z."/>
        </authorList>
    </citation>
    <scope>NUCLEOTIDE SEQUENCE [LARGE SCALE GENOMIC DNA]</scope>
    <source>
        <strain evidence="12 13">R5959</strain>
    </source>
</reference>
<dbReference type="InterPro" id="IPR029044">
    <property type="entry name" value="Nucleotide-diphossugar_trans"/>
</dbReference>
<evidence type="ECO:0000256" key="3">
    <source>
        <dbReference type="ARBA" id="ARBA00022676"/>
    </source>
</evidence>
<evidence type="ECO:0000256" key="5">
    <source>
        <dbReference type="ARBA" id="ARBA00022692"/>
    </source>
</evidence>
<evidence type="ECO:0000256" key="7">
    <source>
        <dbReference type="ARBA" id="ARBA00023136"/>
    </source>
</evidence>
<dbReference type="SUPFAM" id="SSF53448">
    <property type="entry name" value="Nucleotide-diphospho-sugar transferases"/>
    <property type="match status" value="1"/>
</dbReference>
<protein>
    <recommendedName>
        <fullName evidence="14">Glycosyltransferase 2-like domain-containing protein</fullName>
    </recommendedName>
</protein>
<evidence type="ECO:0000256" key="8">
    <source>
        <dbReference type="SAM" id="Phobius"/>
    </source>
</evidence>
<keyword evidence="6 8" id="KW-1133">Transmembrane helix</keyword>
<keyword evidence="4" id="KW-0808">Transferase</keyword>
<dbReference type="Pfam" id="PF00535">
    <property type="entry name" value="Glycos_transf_2"/>
    <property type="match status" value="1"/>
</dbReference>
<feature type="transmembrane region" description="Helical" evidence="8">
    <location>
        <begin position="674"/>
        <end position="693"/>
    </location>
</feature>
<gene>
    <name evidence="12" type="ORF">FRZ61_20810</name>
</gene>
<feature type="transmembrane region" description="Helical" evidence="8">
    <location>
        <begin position="700"/>
        <end position="719"/>
    </location>
</feature>
<evidence type="ECO:0000313" key="13">
    <source>
        <dbReference type="Proteomes" id="UP000325797"/>
    </source>
</evidence>
<feature type="transmembrane region" description="Helical" evidence="8">
    <location>
        <begin position="642"/>
        <end position="662"/>
    </location>
</feature>
<evidence type="ECO:0000259" key="11">
    <source>
        <dbReference type="Pfam" id="PF13231"/>
    </source>
</evidence>
<accession>A0A5J6MXU9</accession>
<proteinExistence type="inferred from homology"/>
<feature type="transmembrane region" description="Helical" evidence="8">
    <location>
        <begin position="258"/>
        <end position="287"/>
    </location>
</feature>
<evidence type="ECO:0000256" key="6">
    <source>
        <dbReference type="ARBA" id="ARBA00022989"/>
    </source>
</evidence>
<name>A0A5J6MXU9_9PROT</name>
<dbReference type="EMBL" id="CP042582">
    <property type="protein sequence ID" value="QEX22151.1"/>
    <property type="molecule type" value="Genomic_DNA"/>
</dbReference>
<evidence type="ECO:0000259" key="9">
    <source>
        <dbReference type="Pfam" id="PF00535"/>
    </source>
</evidence>
<feature type="domain" description="GtrA/DPMS transmembrane" evidence="10">
    <location>
        <begin position="242"/>
        <end position="360"/>
    </location>
</feature>
<evidence type="ECO:0000313" key="12">
    <source>
        <dbReference type="EMBL" id="QEX22151.1"/>
    </source>
</evidence>
<feature type="domain" description="Glycosyltransferase RgtA/B/C/D-like" evidence="11">
    <location>
        <begin position="417"/>
        <end position="577"/>
    </location>
</feature>
<dbReference type="InterPro" id="IPR001173">
    <property type="entry name" value="Glyco_trans_2-like"/>
</dbReference>
<dbReference type="InterPro" id="IPR039528">
    <property type="entry name" value="DPM1-like"/>
</dbReference>
<dbReference type="PANTHER" id="PTHR43398">
    <property type="entry name" value="DOLICHOL-PHOSPHATE MANNOSYLTRANSFERASE SUBUNIT 1"/>
    <property type="match status" value="1"/>
</dbReference>
<evidence type="ECO:0000259" key="10">
    <source>
        <dbReference type="Pfam" id="PF04138"/>
    </source>
</evidence>
<feature type="transmembrane region" description="Helical" evidence="8">
    <location>
        <begin position="559"/>
        <end position="580"/>
    </location>
</feature>
<comment type="similarity">
    <text evidence="2">Belongs to the glycosyltransferase 2 family.</text>
</comment>
<dbReference type="Pfam" id="PF13231">
    <property type="entry name" value="PMT_2"/>
    <property type="match status" value="1"/>
</dbReference>
<dbReference type="InterPro" id="IPR007267">
    <property type="entry name" value="GtrA_DPMS_TM"/>
</dbReference>
<dbReference type="GO" id="GO:0000271">
    <property type="term" value="P:polysaccharide biosynthetic process"/>
    <property type="evidence" value="ECO:0007669"/>
    <property type="project" value="InterPro"/>
</dbReference>
<feature type="transmembrane region" description="Helical" evidence="8">
    <location>
        <begin position="516"/>
        <end position="547"/>
    </location>
</feature>
<feature type="transmembrane region" description="Helical" evidence="8">
    <location>
        <begin position="438"/>
        <end position="459"/>
    </location>
</feature>